<dbReference type="Proteomes" id="UP000315295">
    <property type="component" value="Unassembled WGS sequence"/>
</dbReference>
<dbReference type="AlphaFoldDB" id="A0A540NN28"/>
<evidence type="ECO:0000313" key="2">
    <source>
        <dbReference type="EMBL" id="TQE12434.1"/>
    </source>
</evidence>
<feature type="region of interest" description="Disordered" evidence="1">
    <location>
        <begin position="45"/>
        <end position="76"/>
    </location>
</feature>
<evidence type="ECO:0000313" key="3">
    <source>
        <dbReference type="Proteomes" id="UP000315295"/>
    </source>
</evidence>
<dbReference type="EMBL" id="VIEB01000020">
    <property type="protein sequence ID" value="TQE12434.1"/>
    <property type="molecule type" value="Genomic_DNA"/>
</dbReference>
<comment type="caution">
    <text evidence="2">The sequence shown here is derived from an EMBL/GenBank/DDBJ whole genome shotgun (WGS) entry which is preliminary data.</text>
</comment>
<name>A0A540NN28_MALBA</name>
<proteinExistence type="predicted"/>
<sequence>MPNLVNLKSKDARGNVMTYRLRYGFGEEMVAAAIGPCPGSESGPAPFGLAMASQTTPRNPLDRFRGSLGMENWGEK</sequence>
<accession>A0A540NN28</accession>
<organism evidence="2 3">
    <name type="scientific">Malus baccata</name>
    <name type="common">Siberian crab apple</name>
    <name type="synonym">Pyrus baccata</name>
    <dbReference type="NCBI Taxonomy" id="106549"/>
    <lineage>
        <taxon>Eukaryota</taxon>
        <taxon>Viridiplantae</taxon>
        <taxon>Streptophyta</taxon>
        <taxon>Embryophyta</taxon>
        <taxon>Tracheophyta</taxon>
        <taxon>Spermatophyta</taxon>
        <taxon>Magnoliopsida</taxon>
        <taxon>eudicotyledons</taxon>
        <taxon>Gunneridae</taxon>
        <taxon>Pentapetalae</taxon>
        <taxon>rosids</taxon>
        <taxon>fabids</taxon>
        <taxon>Rosales</taxon>
        <taxon>Rosaceae</taxon>
        <taxon>Amygdaloideae</taxon>
        <taxon>Maleae</taxon>
        <taxon>Malus</taxon>
    </lineage>
</organism>
<evidence type="ECO:0000256" key="1">
    <source>
        <dbReference type="SAM" id="MobiDB-lite"/>
    </source>
</evidence>
<reference evidence="2 3" key="1">
    <citation type="journal article" date="2019" name="G3 (Bethesda)">
        <title>Sequencing of a Wild Apple (Malus baccata) Genome Unravels the Differences Between Cultivated and Wild Apple Species Regarding Disease Resistance and Cold Tolerance.</title>
        <authorList>
            <person name="Chen X."/>
        </authorList>
    </citation>
    <scope>NUCLEOTIDE SEQUENCE [LARGE SCALE GENOMIC DNA]</scope>
    <source>
        <strain evidence="3">cv. Shandingzi</strain>
        <tissue evidence="2">Leaves</tissue>
    </source>
</reference>
<protein>
    <submittedName>
        <fullName evidence="2">Uncharacterized protein</fullName>
    </submittedName>
</protein>
<gene>
    <name evidence="2" type="ORF">C1H46_002087</name>
</gene>
<keyword evidence="3" id="KW-1185">Reference proteome</keyword>